<proteinExistence type="predicted"/>
<comment type="caution">
    <text evidence="2">The sequence shown here is derived from an EMBL/GenBank/DDBJ whole genome shotgun (WGS) entry which is preliminary data.</text>
</comment>
<protein>
    <submittedName>
        <fullName evidence="2">Uncharacterized protein</fullName>
    </submittedName>
</protein>
<keyword evidence="1" id="KW-1133">Transmembrane helix</keyword>
<name>V9H5G6_9NEIS</name>
<organism evidence="2 3">
    <name type="scientific">Simonsiella muelleri ATCC 29453</name>
    <dbReference type="NCBI Taxonomy" id="641147"/>
    <lineage>
        <taxon>Bacteria</taxon>
        <taxon>Pseudomonadati</taxon>
        <taxon>Pseudomonadota</taxon>
        <taxon>Betaproteobacteria</taxon>
        <taxon>Neisseriales</taxon>
        <taxon>Neisseriaceae</taxon>
        <taxon>Simonsiella</taxon>
    </lineage>
</organism>
<keyword evidence="1" id="KW-0812">Transmembrane</keyword>
<dbReference type="Proteomes" id="UP000017813">
    <property type="component" value="Unassembled WGS sequence"/>
</dbReference>
<reference evidence="2 3" key="2">
    <citation type="submission" date="2011-10" db="EMBL/GenBank/DDBJ databases">
        <title>The Genome Sequence of Simonsiella muelleri ATCC 29453.</title>
        <authorList>
            <consortium name="The Broad Institute Genome Sequencing Platform"/>
            <consortium name="The Broad Institute Genome Sequencing Center for Infectious Disease"/>
            <person name="Earl A."/>
            <person name="Ward D."/>
            <person name="Feldgarden M."/>
            <person name="Gevers D."/>
            <person name="Izard J."/>
            <person name="Baranova O.V."/>
            <person name="Blanton J.M."/>
            <person name="Tanner A.C."/>
            <person name="Dewhirst F."/>
            <person name="Young S.K."/>
            <person name="Zeng Q."/>
            <person name="Gargeya S."/>
            <person name="Fitzgerald M."/>
            <person name="Haas B."/>
            <person name="Abouelleil A."/>
            <person name="Alvarado L."/>
            <person name="Arachchi H.M."/>
            <person name="Berlin A."/>
            <person name="Brown A."/>
            <person name="Chapman S.B."/>
            <person name="Chen Z."/>
            <person name="Dunbar C."/>
            <person name="Freedman E."/>
            <person name="Gearin G."/>
            <person name="Goldberg J."/>
            <person name="Griggs A."/>
            <person name="Gujja S."/>
            <person name="Heiman D."/>
            <person name="Howarth C."/>
            <person name="Larson L."/>
            <person name="Lui A."/>
            <person name="MacDonald P.J.P."/>
            <person name="Montmayeur A."/>
            <person name="Murphy C."/>
            <person name="Neiman D."/>
            <person name="Pearson M."/>
            <person name="Priest M."/>
            <person name="Roberts A."/>
            <person name="Saif S."/>
            <person name="Shea T."/>
            <person name="Shenoy N."/>
            <person name="Sisk P."/>
            <person name="Stolte C."/>
            <person name="Sykes S."/>
            <person name="Wortman J."/>
            <person name="Nusbaum C."/>
            <person name="Birren B."/>
        </authorList>
    </citation>
    <scope>NUCLEOTIDE SEQUENCE [LARGE SCALE GENOMIC DNA]</scope>
    <source>
        <strain evidence="2 3">ATCC 29453</strain>
    </source>
</reference>
<accession>V9H5G6</accession>
<gene>
    <name evidence="2" type="ORF">HMPREF9021_02105</name>
</gene>
<dbReference type="HOGENOM" id="CLU_3157809_0_0_4"/>
<dbReference type="STRING" id="641147.HMPREF9021_02105"/>
<sequence length="48" mass="5813">MIKENKTVAEQLDFELAEIKKKHELANKKAVVWIILMLLLTLWFWSWL</sequence>
<evidence type="ECO:0000256" key="1">
    <source>
        <dbReference type="SAM" id="Phobius"/>
    </source>
</evidence>
<evidence type="ECO:0000313" key="3">
    <source>
        <dbReference type="Proteomes" id="UP000017813"/>
    </source>
</evidence>
<keyword evidence="3" id="KW-1185">Reference proteome</keyword>
<feature type="transmembrane region" description="Helical" evidence="1">
    <location>
        <begin position="30"/>
        <end position="47"/>
    </location>
</feature>
<reference evidence="2 3" key="1">
    <citation type="submission" date="2010-03" db="EMBL/GenBank/DDBJ databases">
        <authorList>
            <consortium name="The Broad Institute Genome Sequencing Platform"/>
            <person name="Ward D."/>
            <person name="Earl A."/>
            <person name="Feldgarden M."/>
            <person name="Gevers D."/>
            <person name="Young S."/>
            <person name="Zeng Q."/>
            <person name="Koehrsen M."/>
            <person name="Alvarado L."/>
            <person name="Berlin A.M."/>
            <person name="Borenstein D."/>
            <person name="Chapman S.B."/>
            <person name="Chen Z."/>
            <person name="Engels R."/>
            <person name="Freedman E."/>
            <person name="Gellesch M."/>
            <person name="Goldberg J."/>
            <person name="Griggs A."/>
            <person name="Gujja S."/>
            <person name="Heilman E.R."/>
            <person name="Heiman D.I."/>
            <person name="Hepburn T.A."/>
            <person name="Howarth C."/>
            <person name="Jen D."/>
            <person name="Larson L."/>
            <person name="Mehta T."/>
            <person name="Park D."/>
            <person name="Pearson M."/>
            <person name="Richards J."/>
            <person name="Roberts A."/>
            <person name="Saif S."/>
            <person name="Shea T.D."/>
            <person name="Shenoy N."/>
            <person name="Sisk P."/>
            <person name="Stolte C."/>
            <person name="Sykes S.N."/>
            <person name="Walk T."/>
            <person name="White J."/>
            <person name="Yandava C."/>
            <person name="Izard J."/>
            <person name="Baranova O.V."/>
            <person name="Blanton J.M."/>
            <person name="Tanner A.C."/>
            <person name="Dewhirst F."/>
            <person name="Haas B."/>
            <person name="Nusbaum C."/>
            <person name="Birren B."/>
        </authorList>
    </citation>
    <scope>NUCLEOTIDE SEQUENCE [LARGE SCALE GENOMIC DNA]</scope>
    <source>
        <strain evidence="2 3">ATCC 29453</strain>
    </source>
</reference>
<dbReference type="EMBL" id="ADCY02000053">
    <property type="protein sequence ID" value="EFG30037.1"/>
    <property type="molecule type" value="Genomic_DNA"/>
</dbReference>
<dbReference type="RefSeq" id="WP_002642811.1">
    <property type="nucleotide sequence ID" value="NZ_CP019448.1"/>
</dbReference>
<evidence type="ECO:0000313" key="2">
    <source>
        <dbReference type="EMBL" id="EFG30037.1"/>
    </source>
</evidence>
<keyword evidence="1" id="KW-0472">Membrane</keyword>
<dbReference type="AlphaFoldDB" id="V9H5G6"/>